<proteinExistence type="predicted"/>
<gene>
    <name evidence="1" type="ORF">HUT08_17000</name>
</gene>
<protein>
    <recommendedName>
        <fullName evidence="3">PPM-type phosphatase domain-containing protein</fullName>
    </recommendedName>
</protein>
<evidence type="ECO:0000313" key="1">
    <source>
        <dbReference type="EMBL" id="QKW50949.1"/>
    </source>
</evidence>
<dbReference type="InterPro" id="IPR036457">
    <property type="entry name" value="PPM-type-like_dom_sf"/>
</dbReference>
<sequence length="131" mass="13975">MTSTTPRIGIATREGTAAKLVAAHITPERTRITWAGDCLPYTWDGQHLTLHLTDHRAATATTTREIDLPAKTQLALLLSDGIHSQAHDDLMALVHEHATDAQALATVLVAATETGDAGYRDDATAIVIATQ</sequence>
<evidence type="ECO:0008006" key="3">
    <source>
        <dbReference type="Google" id="ProtNLM"/>
    </source>
</evidence>
<reference evidence="1 2" key="1">
    <citation type="submission" date="2020-06" db="EMBL/GenBank/DDBJ databases">
        <title>Genome mining for natural products.</title>
        <authorList>
            <person name="Zhang B."/>
            <person name="Shi J."/>
            <person name="Ge H."/>
        </authorList>
    </citation>
    <scope>NUCLEOTIDE SEQUENCE [LARGE SCALE GENOMIC DNA]</scope>
    <source>
        <strain evidence="1 2">NA00687</strain>
    </source>
</reference>
<dbReference type="RefSeq" id="WP_176162673.1">
    <property type="nucleotide sequence ID" value="NZ_CP054929.1"/>
</dbReference>
<dbReference type="AlphaFoldDB" id="A0A7H8N911"/>
<dbReference type="Gene3D" id="3.60.40.10">
    <property type="entry name" value="PPM-type phosphatase domain"/>
    <property type="match status" value="1"/>
</dbReference>
<keyword evidence="2" id="KW-1185">Reference proteome</keyword>
<dbReference type="SUPFAM" id="SSF81606">
    <property type="entry name" value="PP2C-like"/>
    <property type="match status" value="1"/>
</dbReference>
<accession>A0A7H8N911</accession>
<evidence type="ECO:0000313" key="2">
    <source>
        <dbReference type="Proteomes" id="UP000509303"/>
    </source>
</evidence>
<dbReference type="EMBL" id="CP054929">
    <property type="protein sequence ID" value="QKW50949.1"/>
    <property type="molecule type" value="Genomic_DNA"/>
</dbReference>
<name>A0A7H8N911_9ACTN</name>
<dbReference type="Proteomes" id="UP000509303">
    <property type="component" value="Chromosome"/>
</dbReference>
<organism evidence="1 2">
    <name type="scientific">Streptomyces buecherae</name>
    <dbReference type="NCBI Taxonomy" id="2763006"/>
    <lineage>
        <taxon>Bacteria</taxon>
        <taxon>Bacillati</taxon>
        <taxon>Actinomycetota</taxon>
        <taxon>Actinomycetes</taxon>
        <taxon>Kitasatosporales</taxon>
        <taxon>Streptomycetaceae</taxon>
        <taxon>Streptomyces</taxon>
    </lineage>
</organism>